<protein>
    <submittedName>
        <fullName evidence="5">ABC transporter substrate-binding protein</fullName>
    </submittedName>
</protein>
<dbReference type="InterPro" id="IPR038404">
    <property type="entry name" value="TRAP_DctP_sf"/>
</dbReference>
<name>V8FUT8_9BURK</name>
<dbReference type="EMBL" id="AYSV01000111">
    <property type="protein sequence ID" value="ETD68029.1"/>
    <property type="molecule type" value="Genomic_DNA"/>
</dbReference>
<evidence type="ECO:0000256" key="2">
    <source>
        <dbReference type="ARBA" id="ARBA00022448"/>
    </source>
</evidence>
<dbReference type="Pfam" id="PF03480">
    <property type="entry name" value="DctP"/>
    <property type="match status" value="1"/>
</dbReference>
<feature type="signal peptide" evidence="4">
    <location>
        <begin position="1"/>
        <end position="23"/>
    </location>
</feature>
<evidence type="ECO:0000313" key="6">
    <source>
        <dbReference type="Proteomes" id="UP000018766"/>
    </source>
</evidence>
<dbReference type="NCBIfam" id="TIGR00787">
    <property type="entry name" value="dctP"/>
    <property type="match status" value="1"/>
</dbReference>
<dbReference type="PANTHER" id="PTHR33376:SF7">
    <property type="entry name" value="C4-DICARBOXYLATE-BINDING PROTEIN DCTB"/>
    <property type="match status" value="1"/>
</dbReference>
<dbReference type="PIRSF" id="PIRSF006470">
    <property type="entry name" value="DctB"/>
    <property type="match status" value="1"/>
</dbReference>
<sequence>MKKISQTLFLVMAIAGFSSSASANVIGRLGTSLPDTHPLTLGAKKFSDLVKEKTKGEVVINVYSNGILGNDVAMTSMVQAGTLDFTTPSTATLASLEDDFTIVNLPFIFKDRVAAFSALDSAFGKSLLAKLDEHKLHGLAFFDHGFRQVTNSVRPIKTIEDMKGIKLRVMENKMFVEFFNSIGANTVAMPVNELYTALETKTVDGQENPFIVIDAKKMYEVQKYLSLTNHSYDTQVLLEGAVFMQKLTTEQQKKVEEAAREAAIWQREKSTQLGEQSLKLVSSHLQVNNIEEKEIQKFRKAAEPIWENYRERARKLGLKFE</sequence>
<evidence type="ECO:0000256" key="4">
    <source>
        <dbReference type="SAM" id="SignalP"/>
    </source>
</evidence>
<reference evidence="5 6" key="1">
    <citation type="submission" date="2013-11" db="EMBL/GenBank/DDBJ databases">
        <title>Genomic analysis of Pelistega sp. HM-7.</title>
        <authorList>
            <person name="Kumbhare S.V."/>
            <person name="Shetty S.A."/>
            <person name="Sharma O."/>
            <person name="Dhotre D.P."/>
        </authorList>
    </citation>
    <scope>NUCLEOTIDE SEQUENCE [LARGE SCALE GENOMIC DNA]</scope>
    <source>
        <strain evidence="5 6">HM-7</strain>
    </source>
</reference>
<comment type="caution">
    <text evidence="5">The sequence shown here is derived from an EMBL/GenBank/DDBJ whole genome shotgun (WGS) entry which is preliminary data.</text>
</comment>
<dbReference type="Gene3D" id="3.40.190.170">
    <property type="entry name" value="Bacterial extracellular solute-binding protein, family 7"/>
    <property type="match status" value="1"/>
</dbReference>
<proteinExistence type="inferred from homology"/>
<keyword evidence="3 4" id="KW-0732">Signal</keyword>
<dbReference type="NCBIfam" id="NF037995">
    <property type="entry name" value="TRAP_S1"/>
    <property type="match status" value="1"/>
</dbReference>
<accession>V8FUT8</accession>
<organism evidence="5 6">
    <name type="scientific">Pelistega indica</name>
    <dbReference type="NCBI Taxonomy" id="1414851"/>
    <lineage>
        <taxon>Bacteria</taxon>
        <taxon>Pseudomonadati</taxon>
        <taxon>Pseudomonadota</taxon>
        <taxon>Betaproteobacteria</taxon>
        <taxon>Burkholderiales</taxon>
        <taxon>Alcaligenaceae</taxon>
        <taxon>Pelistega</taxon>
    </lineage>
</organism>
<evidence type="ECO:0000256" key="3">
    <source>
        <dbReference type="ARBA" id="ARBA00022729"/>
    </source>
</evidence>
<keyword evidence="2" id="KW-0813">Transport</keyword>
<dbReference type="OrthoDB" id="9794826at2"/>
<evidence type="ECO:0000256" key="1">
    <source>
        <dbReference type="ARBA" id="ARBA00009023"/>
    </source>
</evidence>
<dbReference type="RefSeq" id="WP_023952532.1">
    <property type="nucleotide sequence ID" value="NZ_AYSV01000111.1"/>
</dbReference>
<dbReference type="GO" id="GO:0030288">
    <property type="term" value="C:outer membrane-bounded periplasmic space"/>
    <property type="evidence" value="ECO:0007669"/>
    <property type="project" value="InterPro"/>
</dbReference>
<feature type="chain" id="PRO_5004768811" evidence="4">
    <location>
        <begin position="24"/>
        <end position="321"/>
    </location>
</feature>
<dbReference type="PANTHER" id="PTHR33376">
    <property type="match status" value="1"/>
</dbReference>
<comment type="similarity">
    <text evidence="1">Belongs to the bacterial solute-binding protein 7 family.</text>
</comment>
<evidence type="ECO:0000313" key="5">
    <source>
        <dbReference type="EMBL" id="ETD68029.1"/>
    </source>
</evidence>
<dbReference type="GO" id="GO:0055085">
    <property type="term" value="P:transmembrane transport"/>
    <property type="evidence" value="ECO:0007669"/>
    <property type="project" value="InterPro"/>
</dbReference>
<dbReference type="InterPro" id="IPR004682">
    <property type="entry name" value="TRAP_DctP"/>
</dbReference>
<dbReference type="Proteomes" id="UP000018766">
    <property type="component" value="Unassembled WGS sequence"/>
</dbReference>
<dbReference type="InterPro" id="IPR018389">
    <property type="entry name" value="DctP_fam"/>
</dbReference>
<dbReference type="AlphaFoldDB" id="V8FUT8"/>
<gene>
    <name evidence="5" type="ORF">V757_10605</name>
</gene>
<keyword evidence="6" id="KW-1185">Reference proteome</keyword>